<dbReference type="OrthoDB" id="9816557at2"/>
<keyword evidence="5" id="KW-1185">Reference proteome</keyword>
<feature type="domain" description="SLH" evidence="3">
    <location>
        <begin position="148"/>
        <end position="214"/>
    </location>
</feature>
<dbReference type="Pfam" id="PF00395">
    <property type="entry name" value="SLH"/>
    <property type="match status" value="2"/>
</dbReference>
<comment type="caution">
    <text evidence="4">The sequence shown here is derived from an EMBL/GenBank/DDBJ whole genome shotgun (WGS) entry which is preliminary data.</text>
</comment>
<evidence type="ECO:0000256" key="2">
    <source>
        <dbReference type="SAM" id="SignalP"/>
    </source>
</evidence>
<dbReference type="AlphaFoldDB" id="A0A0C2R8P5"/>
<dbReference type="PANTHER" id="PTHR43308:SF5">
    <property type="entry name" value="S-LAYER PROTEIN _ PEPTIDOGLYCAN ENDO-BETA-N-ACETYLGLUCOSAMINIDASE"/>
    <property type="match status" value="1"/>
</dbReference>
<gene>
    <name evidence="4" type="ORF">KP77_27520</name>
</gene>
<dbReference type="InterPro" id="IPR051465">
    <property type="entry name" value="Cell_Envelope_Struct_Comp"/>
</dbReference>
<evidence type="ECO:0000313" key="5">
    <source>
        <dbReference type="Proteomes" id="UP000031950"/>
    </source>
</evidence>
<dbReference type="Pfam" id="PF01832">
    <property type="entry name" value="Glucosaminidase"/>
    <property type="match status" value="1"/>
</dbReference>
<dbReference type="RefSeq" id="WP_041123279.1">
    <property type="nucleotide sequence ID" value="NZ_JXRQ01000025.1"/>
</dbReference>
<dbReference type="STRING" id="135826.KP77_27520"/>
<name>A0A0C2R8P5_9BACL</name>
<dbReference type="EMBL" id="JXRQ01000025">
    <property type="protein sequence ID" value="KIL46625.1"/>
    <property type="molecule type" value="Genomic_DNA"/>
</dbReference>
<proteinExistence type="predicted"/>
<dbReference type="PANTHER" id="PTHR43308">
    <property type="entry name" value="OUTER MEMBRANE PROTEIN ALPHA-RELATED"/>
    <property type="match status" value="1"/>
</dbReference>
<evidence type="ECO:0000259" key="3">
    <source>
        <dbReference type="PROSITE" id="PS51272"/>
    </source>
</evidence>
<evidence type="ECO:0000256" key="1">
    <source>
        <dbReference type="SAM" id="MobiDB-lite"/>
    </source>
</evidence>
<dbReference type="SMART" id="SM00047">
    <property type="entry name" value="LYZ2"/>
    <property type="match status" value="1"/>
</dbReference>
<dbReference type="InterPro" id="IPR001119">
    <property type="entry name" value="SLH_dom"/>
</dbReference>
<evidence type="ECO:0000313" key="4">
    <source>
        <dbReference type="EMBL" id="KIL46625.1"/>
    </source>
</evidence>
<dbReference type="PATRIC" id="fig|135826.4.peg.2736"/>
<reference evidence="4 5" key="1">
    <citation type="submission" date="2015-01" db="EMBL/GenBank/DDBJ databases">
        <title>Genome sequence of Jeotgalibacillus alimentarius.</title>
        <authorList>
            <person name="Goh K.M."/>
            <person name="Chan K.-G."/>
            <person name="Yaakop A.S."/>
            <person name="Ee R."/>
            <person name="Gan H.M."/>
            <person name="Chan C.S."/>
        </authorList>
    </citation>
    <scope>NUCLEOTIDE SEQUENCE [LARGE SCALE GENOMIC DNA]</scope>
    <source>
        <strain evidence="4 5">YKJ-13</strain>
    </source>
</reference>
<dbReference type="PROSITE" id="PS51272">
    <property type="entry name" value="SLH"/>
    <property type="match status" value="3"/>
</dbReference>
<feature type="signal peptide" evidence="2">
    <location>
        <begin position="1"/>
        <end position="29"/>
    </location>
</feature>
<dbReference type="Gene3D" id="2.30.30.40">
    <property type="entry name" value="SH3 Domains"/>
    <property type="match status" value="1"/>
</dbReference>
<keyword evidence="2" id="KW-0732">Signal</keyword>
<dbReference type="GO" id="GO:0004040">
    <property type="term" value="F:amidase activity"/>
    <property type="evidence" value="ECO:0007669"/>
    <property type="project" value="InterPro"/>
</dbReference>
<dbReference type="InterPro" id="IPR002901">
    <property type="entry name" value="MGlyc_endo_b_GlcNAc-like_dom"/>
</dbReference>
<accession>A0A0C2R8P5</accession>
<dbReference type="Proteomes" id="UP000031950">
    <property type="component" value="Unassembled WGS sequence"/>
</dbReference>
<dbReference type="Gene3D" id="1.10.530.10">
    <property type="match status" value="1"/>
</dbReference>
<feature type="chain" id="PRO_5002170938" description="SLH domain-containing protein" evidence="2">
    <location>
        <begin position="30"/>
        <end position="675"/>
    </location>
</feature>
<feature type="region of interest" description="Disordered" evidence="1">
    <location>
        <begin position="209"/>
        <end position="240"/>
    </location>
</feature>
<feature type="domain" description="SLH" evidence="3">
    <location>
        <begin position="25"/>
        <end position="83"/>
    </location>
</feature>
<protein>
    <recommendedName>
        <fullName evidence="3">SLH domain-containing protein</fullName>
    </recommendedName>
</protein>
<sequence length="675" mass="75139">MIKSNIAVKLFLSLLLIVPLIGSAGQVNAEDDITGHPMEEQIRALISQDIMKGYDDGSFGAYDKISRVQFASLISRSLNLEPDTTQNFSDMPSDEETINRIQGAAGAGIITGYQDGTFRPYQQISREHMAVMLKRALDYLQVDAERATLRFADNDLINKDYLEHVSVNVYYKIINGKTINNQQYFAPKEASTRGQAAKVIYELLNTIKAETEPVPDEEDPEKPGTPEEPEEPEEPAKPEARYGIGSFTAAGEMFVEREYATYNEALSAYKGSSGKYLTFGESVIKMNTGIALTVPSPTSSLTNVYNESMTSAWTYVVNDTELRYLDADQDKVKVQVGNKIGYVKHSNVKLIPFSVLEDRSSYSVNASGELVHRVYMNSRDSAASYIAGPAPDSLVQGQTYYSWDGATFYDANGRQVAEGYQYFQHLPARSTTNYTAEEIDQYIIDELKRLEERNPNSTVYKDAYKRSKLVGLGKHLKKVEKEEGVNALMILALAQHESAYGMSERAQTYNNLFGLRVYDDNPANDYFETVQDNVDELLNEFWNKNYIPPTGPHANGAAFGHKGYGFNVKYASDPYWGSKAAGHMYRIDKALGGKDLKNAEQIGITTTTGLNIRTAPELTDQTKLFTYPKTDMPVIIKGEATGASDIPWVKIISDVGVNKEAYVSGHYVKVLPIVK</sequence>
<organism evidence="4 5">
    <name type="scientific">Jeotgalibacillus alimentarius</name>
    <dbReference type="NCBI Taxonomy" id="135826"/>
    <lineage>
        <taxon>Bacteria</taxon>
        <taxon>Bacillati</taxon>
        <taxon>Bacillota</taxon>
        <taxon>Bacilli</taxon>
        <taxon>Bacillales</taxon>
        <taxon>Caryophanaceae</taxon>
        <taxon>Jeotgalibacillus</taxon>
    </lineage>
</organism>
<feature type="domain" description="SLH" evidence="3">
    <location>
        <begin position="84"/>
        <end position="147"/>
    </location>
</feature>